<dbReference type="Proteomes" id="UP000250140">
    <property type="component" value="Unassembled WGS sequence"/>
</dbReference>
<feature type="domain" description="FAS1" evidence="2">
    <location>
        <begin position="68"/>
        <end position="215"/>
    </location>
</feature>
<evidence type="ECO:0000313" key="4">
    <source>
        <dbReference type="Proteomes" id="UP000250140"/>
    </source>
</evidence>
<evidence type="ECO:0000256" key="1">
    <source>
        <dbReference type="ARBA" id="ARBA00022729"/>
    </source>
</evidence>
<dbReference type="AlphaFoldDB" id="A0A8E2JM09"/>
<dbReference type="Gene3D" id="2.30.180.10">
    <property type="entry name" value="FAS1 domain"/>
    <property type="match status" value="1"/>
</dbReference>
<dbReference type="InterPro" id="IPR000782">
    <property type="entry name" value="FAS1_domain"/>
</dbReference>
<sequence length="221" mass="24567">MKPSLLLTYNITCTCFIFIAFAQSRPLSSFFKSLHVFSNGQQYPLAHPPNIVMPSSAGDNPATDVPSGIMISDVMGKTQSIAIFSGLTRDIDSVSDRLDDPSRNATVLAPNNGAMRSLSRKPWEDPKEYETLGEDAYHGQAGEDRAHRNMRKFVEAHIVPESPWREHQKVETLAGNIVWFENKGSKKLIQPGDIEVISVADKVANGEVWILQDVVNSLQYH</sequence>
<keyword evidence="4" id="KW-1185">Reference proteome</keyword>
<protein>
    <recommendedName>
        <fullName evidence="2">FAS1 domain-containing protein</fullName>
    </recommendedName>
</protein>
<dbReference type="OrthoDB" id="5551751at2759"/>
<dbReference type="PROSITE" id="PS50213">
    <property type="entry name" value="FAS1"/>
    <property type="match status" value="1"/>
</dbReference>
<dbReference type="EMBL" id="KV750967">
    <property type="protein sequence ID" value="OCL02345.1"/>
    <property type="molecule type" value="Genomic_DNA"/>
</dbReference>
<dbReference type="PANTHER" id="PTHR28156">
    <property type="entry name" value="FAS1 DOMAIN-CONTAINING PROTEIN YDR262W"/>
    <property type="match status" value="1"/>
</dbReference>
<dbReference type="SUPFAM" id="SSF82153">
    <property type="entry name" value="FAS1 domain"/>
    <property type="match status" value="1"/>
</dbReference>
<gene>
    <name evidence="3" type="ORF">AOQ84DRAFT_349299</name>
</gene>
<evidence type="ECO:0000259" key="2">
    <source>
        <dbReference type="PROSITE" id="PS50213"/>
    </source>
</evidence>
<organism evidence="3 4">
    <name type="scientific">Glonium stellatum</name>
    <dbReference type="NCBI Taxonomy" id="574774"/>
    <lineage>
        <taxon>Eukaryota</taxon>
        <taxon>Fungi</taxon>
        <taxon>Dikarya</taxon>
        <taxon>Ascomycota</taxon>
        <taxon>Pezizomycotina</taxon>
        <taxon>Dothideomycetes</taxon>
        <taxon>Pleosporomycetidae</taxon>
        <taxon>Gloniales</taxon>
        <taxon>Gloniaceae</taxon>
        <taxon>Glonium</taxon>
    </lineage>
</organism>
<keyword evidence="1" id="KW-0732">Signal</keyword>
<reference evidence="3 4" key="1">
    <citation type="journal article" date="2016" name="Nat. Commun.">
        <title>Ectomycorrhizal ecology is imprinted in the genome of the dominant symbiotic fungus Cenococcum geophilum.</title>
        <authorList>
            <consortium name="DOE Joint Genome Institute"/>
            <person name="Peter M."/>
            <person name="Kohler A."/>
            <person name="Ohm R.A."/>
            <person name="Kuo A."/>
            <person name="Krutzmann J."/>
            <person name="Morin E."/>
            <person name="Arend M."/>
            <person name="Barry K.W."/>
            <person name="Binder M."/>
            <person name="Choi C."/>
            <person name="Clum A."/>
            <person name="Copeland A."/>
            <person name="Grisel N."/>
            <person name="Haridas S."/>
            <person name="Kipfer T."/>
            <person name="LaButti K."/>
            <person name="Lindquist E."/>
            <person name="Lipzen A."/>
            <person name="Maire R."/>
            <person name="Meier B."/>
            <person name="Mihaltcheva S."/>
            <person name="Molinier V."/>
            <person name="Murat C."/>
            <person name="Poggeler S."/>
            <person name="Quandt C.A."/>
            <person name="Sperisen C."/>
            <person name="Tritt A."/>
            <person name="Tisserant E."/>
            <person name="Crous P.W."/>
            <person name="Henrissat B."/>
            <person name="Nehls U."/>
            <person name="Egli S."/>
            <person name="Spatafora J.W."/>
            <person name="Grigoriev I.V."/>
            <person name="Martin F.M."/>
        </authorList>
    </citation>
    <scope>NUCLEOTIDE SEQUENCE [LARGE SCALE GENOMIC DNA]</scope>
    <source>
        <strain evidence="3 4">CBS 207.34</strain>
    </source>
</reference>
<dbReference type="InterPro" id="IPR036378">
    <property type="entry name" value="FAS1_dom_sf"/>
</dbReference>
<dbReference type="PANTHER" id="PTHR28156:SF1">
    <property type="entry name" value="FAS1 DOMAIN-CONTAINING PROTEIN YDR262W"/>
    <property type="match status" value="1"/>
</dbReference>
<name>A0A8E2JM09_9PEZI</name>
<proteinExistence type="predicted"/>
<accession>A0A8E2JM09</accession>
<evidence type="ECO:0000313" key="3">
    <source>
        <dbReference type="EMBL" id="OCL02345.1"/>
    </source>
</evidence>
<dbReference type="InterPro" id="IPR040200">
    <property type="entry name" value="Mug57-like"/>
</dbReference>